<accession>A0ABP9SVL0</accession>
<dbReference type="Proteomes" id="UP001501570">
    <property type="component" value="Unassembled WGS sequence"/>
</dbReference>
<evidence type="ECO:0000313" key="1">
    <source>
        <dbReference type="EMBL" id="GAA5202807.1"/>
    </source>
</evidence>
<sequence length="89" mass="9256">MVGQGMADNPMNAVFIPAPTALAVSLIQVVGIPQSDSYYIETASGSFFGSTIPQMFANQMICTIIGAGAWVQSCWKCGTGGMKRCCGGL</sequence>
<dbReference type="Gene3D" id="3.30.410.40">
    <property type="match status" value="1"/>
</dbReference>
<organism evidence="1 2">
    <name type="scientific">Rugosimonospora acidiphila</name>
    <dbReference type="NCBI Taxonomy" id="556531"/>
    <lineage>
        <taxon>Bacteria</taxon>
        <taxon>Bacillati</taxon>
        <taxon>Actinomycetota</taxon>
        <taxon>Actinomycetes</taxon>
        <taxon>Micromonosporales</taxon>
        <taxon>Micromonosporaceae</taxon>
        <taxon>Rugosimonospora</taxon>
    </lineage>
</organism>
<evidence type="ECO:0000313" key="2">
    <source>
        <dbReference type="Proteomes" id="UP001501570"/>
    </source>
</evidence>
<gene>
    <name evidence="1" type="ORF">GCM10023322_84410</name>
</gene>
<dbReference type="EMBL" id="BAABJQ010000129">
    <property type="protein sequence ID" value="GAA5202807.1"/>
    <property type="molecule type" value="Genomic_DNA"/>
</dbReference>
<dbReference type="PANTHER" id="PTHR45968">
    <property type="entry name" value="OSJNBA0019K04.7 PROTEIN"/>
    <property type="match status" value="1"/>
</dbReference>
<reference evidence="2" key="1">
    <citation type="journal article" date="2019" name="Int. J. Syst. Evol. Microbiol.">
        <title>The Global Catalogue of Microorganisms (GCM) 10K type strain sequencing project: providing services to taxonomists for standard genome sequencing and annotation.</title>
        <authorList>
            <consortium name="The Broad Institute Genomics Platform"/>
            <consortium name="The Broad Institute Genome Sequencing Center for Infectious Disease"/>
            <person name="Wu L."/>
            <person name="Ma J."/>
        </authorList>
    </citation>
    <scope>NUCLEOTIDE SEQUENCE [LARGE SCALE GENOMIC DNA]</scope>
    <source>
        <strain evidence="2">JCM 18304</strain>
    </source>
</reference>
<comment type="caution">
    <text evidence="1">The sequence shown here is derived from an EMBL/GenBank/DDBJ whole genome shotgun (WGS) entry which is preliminary data.</text>
</comment>
<proteinExistence type="predicted"/>
<dbReference type="InterPro" id="IPR051871">
    <property type="entry name" value="GMC_Oxidoreductase-Related"/>
</dbReference>
<protein>
    <submittedName>
        <fullName evidence="1">Uncharacterized protein</fullName>
    </submittedName>
</protein>
<keyword evidence="2" id="KW-1185">Reference proteome</keyword>
<dbReference type="PANTHER" id="PTHR45968:SF3">
    <property type="entry name" value="OS04G0573100 PROTEIN"/>
    <property type="match status" value="1"/>
</dbReference>
<name>A0ABP9SVL0_9ACTN</name>